<name>A0ABR3UPP7_9PLEO</name>
<dbReference type="PROSITE" id="PS51257">
    <property type="entry name" value="PROKAR_LIPOPROTEIN"/>
    <property type="match status" value="1"/>
</dbReference>
<proteinExistence type="predicted"/>
<sequence>MSRILSLTYYMACGCPTCEPDQSQDLEFPPVQVDRSLTRLDLETLMMRSTQRRQPEEAGSTLDDSSYDLLGDGIIDMSDDEAHTESIASTDGPTPDDTSDDFSDDDAEFETGERGLQDSTYSSHAEHHEHPAQVHPILSGEDSSLTEVPPYLSGSMSSRHFILHERATSNAGVIQGSSVIKSSAGYTDELPPVFQRYGCKEIRLSVKAALSHQPLTTPDTYRILYIGSGRWAEGTITSKIGAALAAYPNTSKTVMVRGQVEPYAPVPHTDRCVKMEIRKSGQKSHVVVVIEDGRQLVFGSGASARSPDQPDLVVLCHPSVPDHTADKQDLASAKEVFDREAIPCIELAETNPFGAGSSVDENTSLRLCVEGRENPNTDYELKEVLPLDIHQFDQLEPSQLNRHLALISPHLATAQQAKAPTARKSWLGDKTHANVKKISPHLHWARWLVSAIVLFALVPALLQRTAYLPMLYEKVSQIQSVSPAVTETQSIMSTITPIAAVSSSAAHSPLSSSTSTPAALQGGLTIVPPQQKQPNRKPKAKTDQVARFEIQTTGDHQFILRPSKAFTSSRKKPQLQIHVSRQSEEVPARYNRTITGEYIVDLEQQYRFDKFNVSIATHSKPLLRQSFEVMLGHNKSALGQFLDTAKLNMFDTQIALLNVSATTAQAMQAYMADFDAYASKQLQETKNRLEVKMRRARRIPEATWMGLREVTAPVRTSSAMKRARMNALRVRCKMEMAAGLSAREDGEQQSWACAKVRGGA</sequence>
<evidence type="ECO:0000256" key="1">
    <source>
        <dbReference type="SAM" id="MobiDB-lite"/>
    </source>
</evidence>
<organism evidence="2 3">
    <name type="scientific">Alternaria dauci</name>
    <dbReference type="NCBI Taxonomy" id="48095"/>
    <lineage>
        <taxon>Eukaryota</taxon>
        <taxon>Fungi</taxon>
        <taxon>Dikarya</taxon>
        <taxon>Ascomycota</taxon>
        <taxon>Pezizomycotina</taxon>
        <taxon>Dothideomycetes</taxon>
        <taxon>Pleosporomycetidae</taxon>
        <taxon>Pleosporales</taxon>
        <taxon>Pleosporineae</taxon>
        <taxon>Pleosporaceae</taxon>
        <taxon>Alternaria</taxon>
        <taxon>Alternaria sect. Porri</taxon>
    </lineage>
</organism>
<gene>
    <name evidence="2" type="ORF">ACET3X_002317</name>
</gene>
<feature type="region of interest" description="Disordered" evidence="1">
    <location>
        <begin position="46"/>
        <end position="150"/>
    </location>
</feature>
<dbReference type="Proteomes" id="UP001578633">
    <property type="component" value="Chromosome 2"/>
</dbReference>
<feature type="compositionally biased region" description="Low complexity" evidence="1">
    <location>
        <begin position="59"/>
        <end position="73"/>
    </location>
</feature>
<dbReference type="EMBL" id="JBHGVX010000002">
    <property type="protein sequence ID" value="KAL1798280.1"/>
    <property type="molecule type" value="Genomic_DNA"/>
</dbReference>
<feature type="compositionally biased region" description="Acidic residues" evidence="1">
    <location>
        <begin position="97"/>
        <end position="110"/>
    </location>
</feature>
<feature type="compositionally biased region" description="Low complexity" evidence="1">
    <location>
        <begin position="507"/>
        <end position="520"/>
    </location>
</feature>
<feature type="region of interest" description="Disordered" evidence="1">
    <location>
        <begin position="507"/>
        <end position="543"/>
    </location>
</feature>
<dbReference type="GeneID" id="96082639"/>
<evidence type="ECO:0000313" key="3">
    <source>
        <dbReference type="Proteomes" id="UP001578633"/>
    </source>
</evidence>
<comment type="caution">
    <text evidence="2">The sequence shown here is derived from an EMBL/GenBank/DDBJ whole genome shotgun (WGS) entry which is preliminary data.</text>
</comment>
<protein>
    <submittedName>
        <fullName evidence="2">Uncharacterized protein</fullName>
    </submittedName>
</protein>
<keyword evidence="3" id="KW-1185">Reference proteome</keyword>
<reference evidence="2 3" key="1">
    <citation type="submission" date="2024-09" db="EMBL/GenBank/DDBJ databases">
        <title>T2T genomes of carrot and Alternaria dauci and their utility for understanding host-pathogen interaction during carrot leaf blight disease.</title>
        <authorList>
            <person name="Liu W."/>
            <person name="Xu S."/>
            <person name="Ou C."/>
            <person name="Liu X."/>
            <person name="Zhuang F."/>
            <person name="Deng X.W."/>
        </authorList>
    </citation>
    <scope>NUCLEOTIDE SEQUENCE [LARGE SCALE GENOMIC DNA]</scope>
    <source>
        <strain evidence="2 3">A2016</strain>
    </source>
</reference>
<accession>A0ABR3UPP7</accession>
<evidence type="ECO:0000313" key="2">
    <source>
        <dbReference type="EMBL" id="KAL1798280.1"/>
    </source>
</evidence>
<dbReference type="RefSeq" id="XP_069308864.1">
    <property type="nucleotide sequence ID" value="XM_069449047.1"/>
</dbReference>